<dbReference type="InterPro" id="IPR023198">
    <property type="entry name" value="PGP-like_dom2"/>
</dbReference>
<dbReference type="SFLD" id="SFLDS00003">
    <property type="entry name" value="Haloacid_Dehalogenase"/>
    <property type="match status" value="1"/>
</dbReference>
<dbReference type="Gene3D" id="3.40.50.1000">
    <property type="entry name" value="HAD superfamily/HAD-like"/>
    <property type="match status" value="1"/>
</dbReference>
<dbReference type="SUPFAM" id="SSF56784">
    <property type="entry name" value="HAD-like"/>
    <property type="match status" value="1"/>
</dbReference>
<dbReference type="InterPro" id="IPR036412">
    <property type="entry name" value="HAD-like_sf"/>
</dbReference>
<dbReference type="GO" id="GO:0008967">
    <property type="term" value="F:phosphoglycolate phosphatase activity"/>
    <property type="evidence" value="ECO:0007669"/>
    <property type="project" value="UniProtKB-EC"/>
</dbReference>
<dbReference type="InterPro" id="IPR050155">
    <property type="entry name" value="HAD-like_hydrolase_sf"/>
</dbReference>
<reference evidence="1" key="1">
    <citation type="journal article" date="2015" name="Proc. Natl. Acad. Sci. U.S.A.">
        <title>Networks of energetic and metabolic interactions define dynamics in microbial communities.</title>
        <authorList>
            <person name="Embree M."/>
            <person name="Liu J.K."/>
            <person name="Al-Bassam M.M."/>
            <person name="Zengler K."/>
        </authorList>
    </citation>
    <scope>NUCLEOTIDE SEQUENCE</scope>
</reference>
<dbReference type="Gene3D" id="1.10.150.240">
    <property type="entry name" value="Putative phosphatase, domain 2"/>
    <property type="match status" value="1"/>
</dbReference>
<dbReference type="PANTHER" id="PTHR43434:SF1">
    <property type="entry name" value="PHOSPHOGLYCOLATE PHOSPHATASE"/>
    <property type="match status" value="1"/>
</dbReference>
<proteinExistence type="predicted"/>
<dbReference type="InterPro" id="IPR041492">
    <property type="entry name" value="HAD_2"/>
</dbReference>
<dbReference type="PANTHER" id="PTHR43434">
    <property type="entry name" value="PHOSPHOGLYCOLATE PHOSPHATASE"/>
    <property type="match status" value="1"/>
</dbReference>
<dbReference type="InterPro" id="IPR023214">
    <property type="entry name" value="HAD_sf"/>
</dbReference>
<dbReference type="EMBL" id="LNQE01001026">
    <property type="protein sequence ID" value="KUG21739.1"/>
    <property type="molecule type" value="Genomic_DNA"/>
</dbReference>
<evidence type="ECO:0000313" key="1">
    <source>
        <dbReference type="EMBL" id="KUG21739.1"/>
    </source>
</evidence>
<gene>
    <name evidence="1" type="ORF">ASZ90_008505</name>
</gene>
<organism evidence="1">
    <name type="scientific">hydrocarbon metagenome</name>
    <dbReference type="NCBI Taxonomy" id="938273"/>
    <lineage>
        <taxon>unclassified sequences</taxon>
        <taxon>metagenomes</taxon>
        <taxon>ecological metagenomes</taxon>
    </lineage>
</organism>
<dbReference type="AlphaFoldDB" id="A0A0W8FLI5"/>
<accession>A0A0W8FLI5</accession>
<dbReference type="InterPro" id="IPR006439">
    <property type="entry name" value="HAD-SF_hydro_IA"/>
</dbReference>
<dbReference type="NCBIfam" id="TIGR01549">
    <property type="entry name" value="HAD-SF-IA-v1"/>
    <property type="match status" value="1"/>
</dbReference>
<comment type="caution">
    <text evidence="1">The sequence shown here is derived from an EMBL/GenBank/DDBJ whole genome shotgun (WGS) entry which is preliminary data.</text>
</comment>
<dbReference type="EC" id="3.1.3.18" evidence="1"/>
<dbReference type="Pfam" id="PF13419">
    <property type="entry name" value="HAD_2"/>
    <property type="match status" value="1"/>
</dbReference>
<keyword evidence="1" id="KW-0378">Hydrolase</keyword>
<dbReference type="GO" id="GO:0005829">
    <property type="term" value="C:cytosol"/>
    <property type="evidence" value="ECO:0007669"/>
    <property type="project" value="TreeGrafter"/>
</dbReference>
<name>A0A0W8FLI5_9ZZZZ</name>
<dbReference type="SFLD" id="SFLDG01129">
    <property type="entry name" value="C1.5:_HAD__Beta-PGM__Phosphata"/>
    <property type="match status" value="1"/>
</dbReference>
<dbReference type="GO" id="GO:0006281">
    <property type="term" value="P:DNA repair"/>
    <property type="evidence" value="ECO:0007669"/>
    <property type="project" value="TreeGrafter"/>
</dbReference>
<sequence length="204" mass="23370">MKLFLFDFDGVLVDSLDVYEKTVTDCLINIKQPLTRGREEFLELFDNNFYESLENKGVDLDVFMKAAEDIIARIDYSKMKPFTAMLPVLDELKKNNILIVISSNDSPTIQEALRLYNFNGIFQEILGSDFKFSKKEKILYAIKKYSTAPDDIYYIGDTTGDIKEGKQAGVKTVGVTWGWHSKEKMAASKPDHLFDSPRELLQLK</sequence>
<protein>
    <submittedName>
        <fullName evidence="1">Phosphoglycolate phosphatase</fullName>
        <ecNumber evidence="1">3.1.3.18</ecNumber>
    </submittedName>
</protein>